<feature type="transmembrane region" description="Helical" evidence="1">
    <location>
        <begin position="360"/>
        <end position="383"/>
    </location>
</feature>
<feature type="transmembrane region" description="Helical" evidence="1">
    <location>
        <begin position="262"/>
        <end position="283"/>
    </location>
</feature>
<dbReference type="AlphaFoldDB" id="A0A0G1DHU1"/>
<proteinExistence type="predicted"/>
<feature type="transmembrane region" description="Helical" evidence="1">
    <location>
        <begin position="165"/>
        <end position="184"/>
    </location>
</feature>
<feature type="transmembrane region" description="Helical" evidence="1">
    <location>
        <begin position="235"/>
        <end position="253"/>
    </location>
</feature>
<evidence type="ECO:0008006" key="4">
    <source>
        <dbReference type="Google" id="ProtNLM"/>
    </source>
</evidence>
<feature type="transmembrane region" description="Helical" evidence="1">
    <location>
        <begin position="467"/>
        <end position="486"/>
    </location>
</feature>
<reference evidence="2 3" key="1">
    <citation type="journal article" date="2015" name="Nature">
        <title>rRNA introns, odd ribosomes, and small enigmatic genomes across a large radiation of phyla.</title>
        <authorList>
            <person name="Brown C.T."/>
            <person name="Hug L.A."/>
            <person name="Thomas B.C."/>
            <person name="Sharon I."/>
            <person name="Castelle C.J."/>
            <person name="Singh A."/>
            <person name="Wilkins M.J."/>
            <person name="Williams K.H."/>
            <person name="Banfield J.F."/>
        </authorList>
    </citation>
    <scope>NUCLEOTIDE SEQUENCE [LARGE SCALE GENOMIC DNA]</scope>
</reference>
<dbReference type="Proteomes" id="UP000034090">
    <property type="component" value="Unassembled WGS sequence"/>
</dbReference>
<organism evidence="2 3">
    <name type="scientific">Candidatus Woesebacteria bacterium GW2011_GWB1_43_14</name>
    <dbReference type="NCBI Taxonomy" id="1618578"/>
    <lineage>
        <taxon>Bacteria</taxon>
        <taxon>Candidatus Woeseibacteriota</taxon>
    </lineage>
</organism>
<evidence type="ECO:0000313" key="2">
    <source>
        <dbReference type="EMBL" id="KKS97259.1"/>
    </source>
</evidence>
<name>A0A0G1DHU1_9BACT</name>
<keyword evidence="1" id="KW-0812">Transmembrane</keyword>
<protein>
    <recommendedName>
        <fullName evidence="4">Bacterial membrane protein YfhO</fullName>
    </recommendedName>
</protein>
<feature type="transmembrane region" description="Helical" evidence="1">
    <location>
        <begin position="427"/>
        <end position="447"/>
    </location>
</feature>
<feature type="transmembrane region" description="Helical" evidence="1">
    <location>
        <begin position="335"/>
        <end position="353"/>
    </location>
</feature>
<dbReference type="InterPro" id="IPR018580">
    <property type="entry name" value="Uncharacterised_YfhO"/>
</dbReference>
<feature type="transmembrane region" description="Helical" evidence="1">
    <location>
        <begin position="782"/>
        <end position="806"/>
    </location>
</feature>
<gene>
    <name evidence="2" type="ORF">UV74_C0013G0381</name>
</gene>
<feature type="transmembrane region" description="Helical" evidence="1">
    <location>
        <begin position="21"/>
        <end position="46"/>
    </location>
</feature>
<feature type="transmembrane region" description="Helical" evidence="1">
    <location>
        <begin position="498"/>
        <end position="515"/>
    </location>
</feature>
<evidence type="ECO:0000256" key="1">
    <source>
        <dbReference type="SAM" id="Phobius"/>
    </source>
</evidence>
<evidence type="ECO:0000313" key="3">
    <source>
        <dbReference type="Proteomes" id="UP000034090"/>
    </source>
</evidence>
<accession>A0A0G1DHU1</accession>
<feature type="transmembrane region" description="Helical" evidence="1">
    <location>
        <begin position="136"/>
        <end position="158"/>
    </location>
</feature>
<sequence>MENIVMKSLLKTSRVFFSLAIKNWPVLLIIAVVSVFFWKVFILGFIPLPGDFVVGVYYPWLDYHWGYSVGVPVKNPITTDVISLIYPEQMLAIDMMKSGQLPLWNPYILAGTPLFANLQAAPFSPTNFVYLLGDKLTAWSIQIILQHFLTGFFMFLLLRRWKVSEFASVLGSVVFAFSGFNMIFSQWNGHTLSSAFIPLSILLTDKLFKEESFSSLVGLSIVLVLQLFSGYPQTSLYTVAAIGVYWLVLSFFSRKNLIRKSFLLIASGMFALGLAAIQLLPAVELWKLSQRGFEPHPFEWAFLPWEKVITIVAPDFFGNHATANYWGPQDYTSNTAYIGVISLTFSLLALNLIRKNRNILYLFLISFFSLIMSFPTPLSVFLWNENILGMRAASAHRITVIFTFSASALAAYGAEYFIKTKNLKIKLTLIVIWMLIGGFFLFSLYLYMGTFGSEQFYLRGIPKYKVAIRNLILPQMLLLFTTFSLLISQRFRFLRRAVLVVLFVLMVFEFYRFGWKFTPFTPRRLAYPNTPVLEYLMSQEGPSRITGNSVIPVNIRTPYKLQSLEGYETIHPLRISQFLAALNSNKSGAQPLGRFGMVDNDTSRLLELTNTKYHLALKRDLKGNPDVNGQIGSKFTPDRFKVVFEDRSTSVLENVRALPRGFMVYEWEIIDDGQKIINALLDLDYPFESKIILESPIKMEQFIGDAPRNEVKFIYYREQESLIAINTKEEGLLFVSDAYFPGWKAYLDNKEVDVYRADFAFRAVRVPSGNHFVRFVYRPNSFLIGAGISAATLIGLLLSPVAARLLRRYTKAEI</sequence>
<dbReference type="Pfam" id="PF09586">
    <property type="entry name" value="YfhO"/>
    <property type="match status" value="2"/>
</dbReference>
<dbReference type="EMBL" id="LCFQ01000013">
    <property type="protein sequence ID" value="KKS97259.1"/>
    <property type="molecule type" value="Genomic_DNA"/>
</dbReference>
<feature type="transmembrane region" description="Helical" evidence="1">
    <location>
        <begin position="395"/>
        <end position="415"/>
    </location>
</feature>
<dbReference type="PANTHER" id="PTHR38454">
    <property type="entry name" value="INTEGRAL MEMBRANE PROTEIN-RELATED"/>
    <property type="match status" value="1"/>
</dbReference>
<dbReference type="STRING" id="1618578.UV74_C0013G0381"/>
<dbReference type="PANTHER" id="PTHR38454:SF1">
    <property type="entry name" value="INTEGRAL MEMBRANE PROTEIN"/>
    <property type="match status" value="1"/>
</dbReference>
<keyword evidence="1" id="KW-0472">Membrane</keyword>
<comment type="caution">
    <text evidence="2">The sequence shown here is derived from an EMBL/GenBank/DDBJ whole genome shotgun (WGS) entry which is preliminary data.</text>
</comment>
<keyword evidence="1" id="KW-1133">Transmembrane helix</keyword>